<dbReference type="Proteomes" id="UP001140949">
    <property type="component" value="Unassembled WGS sequence"/>
</dbReference>
<sequence>MEEDQNLSSVRKMVNAFESSQFQEHRSRGLRTKYSEDKVDGEGYLERASSEERDIMSKSEPPQTIAKSLSSGMLSEHLVPDSHHEAKGTGKAKLSFKKDQKLRDTSSGEDIADKEPTGSKKSAKSLKLTGLVSEDIAVGKSGAMPEPSSQNEEDLEAECKITPTKICPNGDGTDDGNEICSLSEDTHSCSKTTYQQRGSALQTVTGEVECSRSLPSEAAELLTYADIQGYPSGNLGIWGPRHLCITTGSRQLRDLAECCRNSRRPPRMENENLSTRTNHDKQKQHCGASVQENENERITSCTSGKSEHEKSTSVSKSNSYAGLIEQGVRIAVIIVACVTLLLNTKQRKPGKTIPESKRR</sequence>
<dbReference type="PANTHER" id="PTHR36810:SF1">
    <property type="entry name" value="OS05G0232200 PROTEIN"/>
    <property type="match status" value="1"/>
</dbReference>
<evidence type="ECO:0000313" key="3">
    <source>
        <dbReference type="Proteomes" id="UP001140949"/>
    </source>
</evidence>
<dbReference type="EMBL" id="JANAVB010042217">
    <property type="protein sequence ID" value="KAJ6794734.1"/>
    <property type="molecule type" value="Genomic_DNA"/>
</dbReference>
<evidence type="ECO:0000256" key="1">
    <source>
        <dbReference type="SAM" id="MobiDB-lite"/>
    </source>
</evidence>
<evidence type="ECO:0000313" key="2">
    <source>
        <dbReference type="EMBL" id="KAJ6794734.1"/>
    </source>
</evidence>
<gene>
    <name evidence="2" type="ORF">M6B38_230410</name>
</gene>
<feature type="compositionally biased region" description="Polar residues" evidence="1">
    <location>
        <begin position="60"/>
        <end position="73"/>
    </location>
</feature>
<feature type="compositionally biased region" description="Basic and acidic residues" evidence="1">
    <location>
        <begin position="78"/>
        <end position="88"/>
    </location>
</feature>
<name>A0AAX6DSJ0_IRIPA</name>
<accession>A0AAX6DSJ0</accession>
<dbReference type="AlphaFoldDB" id="A0AAX6DSJ0"/>
<protein>
    <submittedName>
        <fullName evidence="2">Uncharacterized protein</fullName>
    </submittedName>
</protein>
<organism evidence="2 3">
    <name type="scientific">Iris pallida</name>
    <name type="common">Sweet iris</name>
    <dbReference type="NCBI Taxonomy" id="29817"/>
    <lineage>
        <taxon>Eukaryota</taxon>
        <taxon>Viridiplantae</taxon>
        <taxon>Streptophyta</taxon>
        <taxon>Embryophyta</taxon>
        <taxon>Tracheophyta</taxon>
        <taxon>Spermatophyta</taxon>
        <taxon>Magnoliopsida</taxon>
        <taxon>Liliopsida</taxon>
        <taxon>Asparagales</taxon>
        <taxon>Iridaceae</taxon>
        <taxon>Iridoideae</taxon>
        <taxon>Irideae</taxon>
        <taxon>Iris</taxon>
    </lineage>
</organism>
<feature type="compositionally biased region" description="Basic and acidic residues" evidence="1">
    <location>
        <begin position="23"/>
        <end position="57"/>
    </location>
</feature>
<feature type="compositionally biased region" description="Basic and acidic residues" evidence="1">
    <location>
        <begin position="96"/>
        <end position="118"/>
    </location>
</feature>
<dbReference type="PANTHER" id="PTHR36810">
    <property type="entry name" value="BNACNNG47150D PROTEIN"/>
    <property type="match status" value="1"/>
</dbReference>
<reference evidence="2" key="2">
    <citation type="submission" date="2023-04" db="EMBL/GenBank/DDBJ databases">
        <authorList>
            <person name="Bruccoleri R.E."/>
            <person name="Oakeley E.J."/>
            <person name="Faust A.-M."/>
            <person name="Dessus-Babus S."/>
            <person name="Altorfer M."/>
            <person name="Burckhardt D."/>
            <person name="Oertli M."/>
            <person name="Naumann U."/>
            <person name="Petersen F."/>
            <person name="Wong J."/>
        </authorList>
    </citation>
    <scope>NUCLEOTIDE SEQUENCE</scope>
    <source>
        <strain evidence="2">GSM-AAB239-AS_SAM_17_03QT</strain>
        <tissue evidence="2">Leaf</tissue>
    </source>
</reference>
<comment type="caution">
    <text evidence="2">The sequence shown here is derived from an EMBL/GenBank/DDBJ whole genome shotgun (WGS) entry which is preliminary data.</text>
</comment>
<keyword evidence="3" id="KW-1185">Reference proteome</keyword>
<feature type="region of interest" description="Disordered" evidence="1">
    <location>
        <begin position="263"/>
        <end position="318"/>
    </location>
</feature>
<reference evidence="2" key="1">
    <citation type="journal article" date="2023" name="GigaByte">
        <title>Genome assembly of the bearded iris, Iris pallida Lam.</title>
        <authorList>
            <person name="Bruccoleri R.E."/>
            <person name="Oakeley E.J."/>
            <person name="Faust A.M.E."/>
            <person name="Altorfer M."/>
            <person name="Dessus-Babus S."/>
            <person name="Burckhardt D."/>
            <person name="Oertli M."/>
            <person name="Naumann U."/>
            <person name="Petersen F."/>
            <person name="Wong J."/>
        </authorList>
    </citation>
    <scope>NUCLEOTIDE SEQUENCE</scope>
    <source>
        <strain evidence="2">GSM-AAB239-AS_SAM_17_03QT</strain>
    </source>
</reference>
<feature type="region of interest" description="Disordered" evidence="1">
    <location>
        <begin position="17"/>
        <end position="126"/>
    </location>
</feature>
<proteinExistence type="predicted"/>